<protein>
    <recommendedName>
        <fullName evidence="3 9">Chromatin modification-related protein EAF6</fullName>
    </recommendedName>
</protein>
<comment type="subunit">
    <text evidence="9">Component of the NuA4 histone acetyltransferase complex.</text>
</comment>
<evidence type="ECO:0000313" key="12">
    <source>
        <dbReference type="Proteomes" id="UP000761534"/>
    </source>
</evidence>
<sequence>MYACVGVSVYRYADGTLIKRECEVQDRLERVMTEEKKKQQTSEGKSEEKKDDQVKEKEAEKKDQGTSKGGEKKGGEGKGGDDKKGGDKSDGKKKDDKADKEKEGDKGNGKESSKQPEMDPKERAEKMEEYDKLKKELKEMISKKRTLDKNLNNLEEQIYKSEGSYLEDTQNGNVIKGFDNYIKNNPNKRRATFSEQDRLFSLSSAVFLKVKMKEEDGQA</sequence>
<proteinExistence type="inferred from homology"/>
<accession>A0A642UPG1</accession>
<evidence type="ECO:0000256" key="5">
    <source>
        <dbReference type="ARBA" id="ARBA00023015"/>
    </source>
</evidence>
<comment type="function">
    <text evidence="9">Component of the NuA4 histone acetyltransferase complex which is involved in transcriptional activation of selected genes principally by acetylation of nucleosomal histone H4 and H2A. The NuA4 complex is also involved in DNA repair.</text>
</comment>
<dbReference type="GO" id="GO:0005634">
    <property type="term" value="C:nucleus"/>
    <property type="evidence" value="ECO:0007669"/>
    <property type="project" value="UniProtKB-SubCell"/>
</dbReference>
<evidence type="ECO:0000256" key="7">
    <source>
        <dbReference type="ARBA" id="ARBA00023163"/>
    </source>
</evidence>
<evidence type="ECO:0000256" key="10">
    <source>
        <dbReference type="SAM" id="MobiDB-lite"/>
    </source>
</evidence>
<evidence type="ECO:0000256" key="3">
    <source>
        <dbReference type="ARBA" id="ARBA00018504"/>
    </source>
</evidence>
<keyword evidence="7 9" id="KW-0804">Transcription</keyword>
<comment type="similarity">
    <text evidence="2 9">Belongs to the EAF6 family.</text>
</comment>
<dbReference type="AlphaFoldDB" id="A0A642UPG1"/>
<keyword evidence="9" id="KW-0234">DNA repair</keyword>
<keyword evidence="5 9" id="KW-0805">Transcription regulation</keyword>
<dbReference type="VEuPathDB" id="FungiDB:TRICI_006168"/>
<dbReference type="GO" id="GO:0006281">
    <property type="term" value="P:DNA repair"/>
    <property type="evidence" value="ECO:0007669"/>
    <property type="project" value="UniProtKB-UniRule"/>
</dbReference>
<comment type="caution">
    <text evidence="11">The sequence shown here is derived from an EMBL/GenBank/DDBJ whole genome shotgun (WGS) entry which is preliminary data.</text>
</comment>
<gene>
    <name evidence="11" type="ORF">TRICI_006168</name>
</gene>
<keyword evidence="4 9" id="KW-0156">Chromatin regulator</keyword>
<keyword evidence="9" id="KW-0227">DNA damage</keyword>
<evidence type="ECO:0000256" key="1">
    <source>
        <dbReference type="ARBA" id="ARBA00004123"/>
    </source>
</evidence>
<keyword evidence="12" id="KW-1185">Reference proteome</keyword>
<dbReference type="Pfam" id="PF09340">
    <property type="entry name" value="NuA4"/>
    <property type="match status" value="1"/>
</dbReference>
<evidence type="ECO:0000256" key="2">
    <source>
        <dbReference type="ARBA" id="ARBA00010916"/>
    </source>
</evidence>
<dbReference type="InterPro" id="IPR015418">
    <property type="entry name" value="Eaf6"/>
</dbReference>
<evidence type="ECO:0000313" key="11">
    <source>
        <dbReference type="EMBL" id="KAA8900667.1"/>
    </source>
</evidence>
<dbReference type="GO" id="GO:0035267">
    <property type="term" value="C:NuA4 histone acetyltransferase complex"/>
    <property type="evidence" value="ECO:0007669"/>
    <property type="project" value="UniProtKB-UniRule"/>
</dbReference>
<reference evidence="11" key="1">
    <citation type="journal article" date="2019" name="G3 (Bethesda)">
        <title>Genome Assemblies of Two Rare Opportunistic Yeast Pathogens: Diutina rugosa (syn. Candida rugosa) and Trichomonascus ciferrii (syn. Candida ciferrii).</title>
        <authorList>
            <person name="Mixao V."/>
            <person name="Saus E."/>
            <person name="Hansen A.P."/>
            <person name="Lass-Florl C."/>
            <person name="Gabaldon T."/>
        </authorList>
    </citation>
    <scope>NUCLEOTIDE SEQUENCE</scope>
    <source>
        <strain evidence="11">CBS 4856</strain>
    </source>
</reference>
<evidence type="ECO:0000256" key="4">
    <source>
        <dbReference type="ARBA" id="ARBA00022853"/>
    </source>
</evidence>
<evidence type="ECO:0000256" key="9">
    <source>
        <dbReference type="RuleBase" id="RU368022"/>
    </source>
</evidence>
<dbReference type="Proteomes" id="UP000761534">
    <property type="component" value="Unassembled WGS sequence"/>
</dbReference>
<organism evidence="11 12">
    <name type="scientific">Trichomonascus ciferrii</name>
    <dbReference type="NCBI Taxonomy" id="44093"/>
    <lineage>
        <taxon>Eukaryota</taxon>
        <taxon>Fungi</taxon>
        <taxon>Dikarya</taxon>
        <taxon>Ascomycota</taxon>
        <taxon>Saccharomycotina</taxon>
        <taxon>Dipodascomycetes</taxon>
        <taxon>Dipodascales</taxon>
        <taxon>Trichomonascaceae</taxon>
        <taxon>Trichomonascus</taxon>
        <taxon>Trichomonascus ciferrii complex</taxon>
    </lineage>
</organism>
<dbReference type="OrthoDB" id="440324at2759"/>
<evidence type="ECO:0000256" key="6">
    <source>
        <dbReference type="ARBA" id="ARBA00023054"/>
    </source>
</evidence>
<dbReference type="PANTHER" id="PTHR13476">
    <property type="entry name" value="CHROMATIN MODIFICATION-RELATED PROTEIN MEAF6"/>
    <property type="match status" value="1"/>
</dbReference>
<evidence type="ECO:0000256" key="8">
    <source>
        <dbReference type="ARBA" id="ARBA00023242"/>
    </source>
</evidence>
<comment type="subcellular location">
    <subcellularLocation>
        <location evidence="1 9">Nucleus</location>
    </subcellularLocation>
</comment>
<dbReference type="GO" id="GO:0006325">
    <property type="term" value="P:chromatin organization"/>
    <property type="evidence" value="ECO:0007669"/>
    <property type="project" value="UniProtKB-KW"/>
</dbReference>
<keyword evidence="8 9" id="KW-0539">Nucleus</keyword>
<name>A0A642UPG1_9ASCO</name>
<feature type="region of interest" description="Disordered" evidence="10">
    <location>
        <begin position="30"/>
        <end position="131"/>
    </location>
</feature>
<keyword evidence="6" id="KW-0175">Coiled coil</keyword>
<dbReference type="EMBL" id="SWFS01000496">
    <property type="protein sequence ID" value="KAA8900667.1"/>
    <property type="molecule type" value="Genomic_DNA"/>
</dbReference>